<evidence type="ECO:0000313" key="2">
    <source>
        <dbReference type="Ensembl" id="ENSMSIP00000005184.1"/>
    </source>
</evidence>
<keyword evidence="1" id="KW-1133">Transmembrane helix</keyword>
<keyword evidence="1" id="KW-0812">Transmembrane</keyword>
<evidence type="ECO:0000313" key="3">
    <source>
        <dbReference type="Proteomes" id="UP000694415"/>
    </source>
</evidence>
<proteinExistence type="predicted"/>
<evidence type="ECO:0000256" key="1">
    <source>
        <dbReference type="SAM" id="Phobius"/>
    </source>
</evidence>
<reference evidence="2" key="2">
    <citation type="submission" date="2025-09" db="UniProtKB">
        <authorList>
            <consortium name="Ensembl"/>
        </authorList>
    </citation>
    <scope>IDENTIFICATION</scope>
</reference>
<reference evidence="2" key="1">
    <citation type="submission" date="2025-08" db="UniProtKB">
        <authorList>
            <consortium name="Ensembl"/>
        </authorList>
    </citation>
    <scope>IDENTIFICATION</scope>
</reference>
<dbReference type="Ensembl" id="ENSMSIT00000006566.1">
    <property type="protein sequence ID" value="ENSMSIP00000005184.1"/>
    <property type="gene ID" value="ENSMSIG00000004676.1"/>
</dbReference>
<keyword evidence="3" id="KW-1185">Reference proteome</keyword>
<organism evidence="2 3">
    <name type="scientific">Mus spicilegus</name>
    <name type="common">Mound-building mouse</name>
    <dbReference type="NCBI Taxonomy" id="10103"/>
    <lineage>
        <taxon>Eukaryota</taxon>
        <taxon>Metazoa</taxon>
        <taxon>Chordata</taxon>
        <taxon>Craniata</taxon>
        <taxon>Vertebrata</taxon>
        <taxon>Euteleostomi</taxon>
        <taxon>Mammalia</taxon>
        <taxon>Eutheria</taxon>
        <taxon>Euarchontoglires</taxon>
        <taxon>Glires</taxon>
        <taxon>Rodentia</taxon>
        <taxon>Myomorpha</taxon>
        <taxon>Muroidea</taxon>
        <taxon>Muridae</taxon>
        <taxon>Murinae</taxon>
        <taxon>Mus</taxon>
        <taxon>Mus</taxon>
    </lineage>
</organism>
<protein>
    <submittedName>
        <fullName evidence="2">Uncharacterized protein</fullName>
    </submittedName>
</protein>
<dbReference type="Proteomes" id="UP000694415">
    <property type="component" value="Unplaced"/>
</dbReference>
<name>A0A8C6GFR8_MUSSI</name>
<dbReference type="AlphaFoldDB" id="A0A8C6GFR8"/>
<feature type="transmembrane region" description="Helical" evidence="1">
    <location>
        <begin position="67"/>
        <end position="88"/>
    </location>
</feature>
<keyword evidence="1" id="KW-0472">Membrane</keyword>
<sequence length="139" mass="15297">SLVLWKTNILGSYLSRKGGSSACLPLCSLEEQRRRANGCGRCIENYTGARCEEVFLPSSSIPSESNLSAAFVVLAVLLTLTIAALCFLCRARVELTLQDICEMLKGRLKKWKGHLQRASSVQCEISLVETSNTRTCHSE</sequence>
<dbReference type="GeneTree" id="ENSGT01140000286790"/>
<accession>A0A8C6GFR8</accession>